<dbReference type="GO" id="GO:0005524">
    <property type="term" value="F:ATP binding"/>
    <property type="evidence" value="ECO:0007669"/>
    <property type="project" value="InterPro"/>
</dbReference>
<evidence type="ECO:0000313" key="3">
    <source>
        <dbReference type="Proteomes" id="UP000037600"/>
    </source>
</evidence>
<dbReference type="EMBL" id="LAZL01000010">
    <property type="protein sequence ID" value="KMT65588.1"/>
    <property type="molecule type" value="Genomic_DNA"/>
</dbReference>
<dbReference type="GO" id="GO:0022857">
    <property type="term" value="F:transmembrane transporter activity"/>
    <property type="evidence" value="ECO:0007669"/>
    <property type="project" value="TreeGrafter"/>
</dbReference>
<dbReference type="GO" id="GO:0016887">
    <property type="term" value="F:ATP hydrolysis activity"/>
    <property type="evidence" value="ECO:0007669"/>
    <property type="project" value="InterPro"/>
</dbReference>
<comment type="caution">
    <text evidence="2">The sequence shown here is derived from an EMBL/GenBank/DDBJ whole genome shotgun (WGS) entry which is preliminary data.</text>
</comment>
<dbReference type="SUPFAM" id="SSF52540">
    <property type="entry name" value="P-loop containing nucleoside triphosphate hydrolases"/>
    <property type="match status" value="1"/>
</dbReference>
<dbReference type="InterPro" id="IPR003439">
    <property type="entry name" value="ABC_transporter-like_ATP-bd"/>
</dbReference>
<name>A0A0J8GXY5_9ALTE</name>
<dbReference type="InterPro" id="IPR027417">
    <property type="entry name" value="P-loop_NTPase"/>
</dbReference>
<organism evidence="2 3">
    <name type="scientific">Catenovulum maritimum</name>
    <dbReference type="NCBI Taxonomy" id="1513271"/>
    <lineage>
        <taxon>Bacteria</taxon>
        <taxon>Pseudomonadati</taxon>
        <taxon>Pseudomonadota</taxon>
        <taxon>Gammaproteobacteria</taxon>
        <taxon>Alteromonadales</taxon>
        <taxon>Alteromonadaceae</taxon>
        <taxon>Catenovulum</taxon>
    </lineage>
</organism>
<dbReference type="Gene3D" id="3.40.50.300">
    <property type="entry name" value="P-loop containing nucleotide triphosphate hydrolases"/>
    <property type="match status" value="1"/>
</dbReference>
<dbReference type="Pfam" id="PF00005">
    <property type="entry name" value="ABC_tran"/>
    <property type="match status" value="1"/>
</dbReference>
<dbReference type="RefSeq" id="WP_048691378.1">
    <property type="nucleotide sequence ID" value="NZ_KQ130487.1"/>
</dbReference>
<proteinExistence type="predicted"/>
<accession>A0A0J8GXY5</accession>
<dbReference type="GO" id="GO:0005886">
    <property type="term" value="C:plasma membrane"/>
    <property type="evidence" value="ECO:0007669"/>
    <property type="project" value="TreeGrafter"/>
</dbReference>
<sequence length="216" mass="24270">MSLQVENFSLAFDDLVLFDDANFSIESGKIICLHTGVLDGGTSFLKACAGIIKFQQGRIVINNHNLADMNANQIFKNVSYCYEEGGLVSLFTVFNNLAMPLRYHKGLKEKIITDRIYQVAQQLNIEPLLEMEPHQLNDVQKRIVNLARALVIRPKLILADELQSGMSPEMRENTLNILIDYTQETNASILMTTTAGDTTHFADSVYKIENQTIVLT</sequence>
<dbReference type="InterPro" id="IPR015854">
    <property type="entry name" value="ABC_transpr_LolD-like"/>
</dbReference>
<dbReference type="PANTHER" id="PTHR24220">
    <property type="entry name" value="IMPORT ATP-BINDING PROTEIN"/>
    <property type="match status" value="1"/>
</dbReference>
<dbReference type="PROSITE" id="PS50893">
    <property type="entry name" value="ABC_TRANSPORTER_2"/>
    <property type="match status" value="1"/>
</dbReference>
<dbReference type="OrthoDB" id="6384998at2"/>
<evidence type="ECO:0000313" key="2">
    <source>
        <dbReference type="EMBL" id="KMT65588.1"/>
    </source>
</evidence>
<feature type="domain" description="ABC transporter" evidence="1">
    <location>
        <begin position="3"/>
        <end position="216"/>
    </location>
</feature>
<dbReference type="AlphaFoldDB" id="A0A0J8GXY5"/>
<keyword evidence="3" id="KW-1185">Reference proteome</keyword>
<dbReference type="Proteomes" id="UP000037600">
    <property type="component" value="Unassembled WGS sequence"/>
</dbReference>
<evidence type="ECO:0000259" key="1">
    <source>
        <dbReference type="PROSITE" id="PS50893"/>
    </source>
</evidence>
<dbReference type="STRING" id="1513271.XM47_07775"/>
<protein>
    <recommendedName>
        <fullName evidence="1">ABC transporter domain-containing protein</fullName>
    </recommendedName>
</protein>
<reference evidence="2 3" key="1">
    <citation type="submission" date="2015-04" db="EMBL/GenBank/DDBJ databases">
        <title>Draft Genome Sequence of the Novel Agar-Digesting Marine Bacterium Q1.</title>
        <authorList>
            <person name="Li Y."/>
            <person name="Li D."/>
            <person name="Chen G."/>
            <person name="Du Z."/>
        </authorList>
    </citation>
    <scope>NUCLEOTIDE SEQUENCE [LARGE SCALE GENOMIC DNA]</scope>
    <source>
        <strain evidence="2 3">Q1</strain>
    </source>
</reference>
<gene>
    <name evidence="2" type="ORF">XM47_07775</name>
</gene>